<evidence type="ECO:0000256" key="1">
    <source>
        <dbReference type="ARBA" id="ARBA00022555"/>
    </source>
</evidence>
<keyword evidence="2 12" id="KW-0489">Methyltransferase</keyword>
<protein>
    <recommendedName>
        <fullName evidence="7">tRNA (guanine(26)-N(2))-dimethyltransferase</fullName>
        <ecNumber evidence="7">2.1.1.216</ecNumber>
    </recommendedName>
    <alternativeName>
        <fullName evidence="10">tRNA 2,2-dimethylguanosine-26 methyltransferase</fullName>
    </alternativeName>
    <alternativeName>
        <fullName evidence="9">tRNA(guanine-26,N(2)-N(2)) methyltransferase</fullName>
    </alternativeName>
    <alternativeName>
        <fullName evidence="11">tRNA(m(2,2)G26)dimethyltransferase</fullName>
    </alternativeName>
</protein>
<evidence type="ECO:0000256" key="12">
    <source>
        <dbReference type="PROSITE-ProRule" id="PRU00958"/>
    </source>
</evidence>
<feature type="region of interest" description="Disordered" evidence="13">
    <location>
        <begin position="151"/>
        <end position="210"/>
    </location>
</feature>
<evidence type="ECO:0000256" key="11">
    <source>
        <dbReference type="ARBA" id="ARBA00083299"/>
    </source>
</evidence>
<dbReference type="GO" id="GO:0002940">
    <property type="term" value="P:tRNA N2-guanine methylation"/>
    <property type="evidence" value="ECO:0007669"/>
    <property type="project" value="TreeGrafter"/>
</dbReference>
<organism evidence="14 15">
    <name type="scientific">Aspergillus ochraceoroseus IBT 24754</name>
    <dbReference type="NCBI Taxonomy" id="1392256"/>
    <lineage>
        <taxon>Eukaryota</taxon>
        <taxon>Fungi</taxon>
        <taxon>Dikarya</taxon>
        <taxon>Ascomycota</taxon>
        <taxon>Pezizomycotina</taxon>
        <taxon>Eurotiomycetes</taxon>
        <taxon>Eurotiomycetidae</taxon>
        <taxon>Eurotiales</taxon>
        <taxon>Aspergillaceae</taxon>
        <taxon>Aspergillus</taxon>
        <taxon>Aspergillus subgen. Nidulantes</taxon>
    </lineage>
</organism>
<dbReference type="InterPro" id="IPR042296">
    <property type="entry name" value="tRNA_met_Trm1_C"/>
</dbReference>
<dbReference type="EC" id="2.1.1.216" evidence="7"/>
<name>A0A2T5M1E4_9EURO</name>
<dbReference type="AlphaFoldDB" id="A0A2T5M1E4"/>
<dbReference type="InterPro" id="IPR029063">
    <property type="entry name" value="SAM-dependent_MTases_sf"/>
</dbReference>
<sequence>MSWVLKLSRFPATSATFRPLPINPQVFAAHFEKSHRSRPASGQHCLGQPSALRTFHSSHIKMAAPVSSDPAGQLVQHGGKEYHRVQEGRAYILNPPGEAAASLGTRRDLKPDDESQTVFYNPIQQFNRDLSVLAIRAYGEHVLALRKEKLEKRRRRAQSGKGGRNKKRKREDDDEDTKQQTRKIDTEATRVVEGETQPQPAPQPPVEADPPHSFTILDALSATGLRALRYASEIPFTTRVVANDLLSSAIQSMKINIEYNQLEKLIQPNNGDARMYMYSLLSPADARKNESNVGKFDVIDLDPYGTAAPFLDGAVQAVKDGGLLCVTCTDAAVWASNGYPEKAFALYGGVPAKGTHSHEAGLRLILNSLATSAAKYGCAIEPLLSLSIDFYARVFVRLHRSPAETKFISGNTMLVYNCDSGCGAWTTQPLTQTKQRLDKKGNPFYHYGFAQGPTSNTRCEHCGFKTHIAGPMWAGPLHNPHFVQKVLDLLPQVDKDTYKTTDRIEGMLTTALEEDLSPEVSPENHPTTTSAPGAASDALKPEIDEQSSSSASSSSSSSAIIPRMDPSLRELHPFYFSLSQLSKVLHVCTIPVDAFRGALLHLGYQCTRSHTKPYTTRTDAPWSVIWEIMREWVRQKEPAKEASLKPGTPGAGIMAAKRKNQPFSSADNNDAHHLASLKSDLLAAAAAAETGKDLSDLVTKIEAALYRSGARRHTTSTIESGSNNSQATHHEQPDSPDQNQNLDPANQSAPLQVVFDEALGREVRPKKRLVRYQLNPRANWGPLNRASGGT</sequence>
<evidence type="ECO:0000313" key="14">
    <source>
        <dbReference type="EMBL" id="PTU22355.1"/>
    </source>
</evidence>
<dbReference type="Pfam" id="PF02005">
    <property type="entry name" value="TRM"/>
    <property type="match status" value="2"/>
</dbReference>
<feature type="compositionally biased region" description="Pro residues" evidence="13">
    <location>
        <begin position="199"/>
        <end position="208"/>
    </location>
</feature>
<dbReference type="EMBL" id="MSFN02000002">
    <property type="protein sequence ID" value="PTU22355.1"/>
    <property type="molecule type" value="Genomic_DNA"/>
</dbReference>
<feature type="region of interest" description="Disordered" evidence="13">
    <location>
        <begin position="512"/>
        <end position="560"/>
    </location>
</feature>
<evidence type="ECO:0000256" key="5">
    <source>
        <dbReference type="ARBA" id="ARBA00022694"/>
    </source>
</evidence>
<dbReference type="PROSITE" id="PS51626">
    <property type="entry name" value="SAM_MT_TRM1"/>
    <property type="match status" value="1"/>
</dbReference>
<feature type="compositionally biased region" description="Low complexity" evidence="13">
    <location>
        <begin position="547"/>
        <end position="559"/>
    </location>
</feature>
<evidence type="ECO:0000313" key="15">
    <source>
        <dbReference type="Proteomes" id="UP000244073"/>
    </source>
</evidence>
<feature type="region of interest" description="Disordered" evidence="13">
    <location>
        <begin position="711"/>
        <end position="745"/>
    </location>
</feature>
<keyword evidence="1 12" id="KW-0820">tRNA-binding</keyword>
<feature type="compositionally biased region" description="Basic residues" evidence="13">
    <location>
        <begin position="152"/>
        <end position="169"/>
    </location>
</feature>
<dbReference type="VEuPathDB" id="FungiDB:P175DRAFT_0498888"/>
<keyword evidence="6 12" id="KW-0694">RNA-binding</keyword>
<evidence type="ECO:0000256" key="13">
    <source>
        <dbReference type="SAM" id="MobiDB-lite"/>
    </source>
</evidence>
<dbReference type="PANTHER" id="PTHR10631">
    <property type="entry name" value="N 2 ,N 2 -DIMETHYLGUANOSINE TRNA METHYLTRANSFERASE"/>
    <property type="match status" value="1"/>
</dbReference>
<dbReference type="GeneID" id="63813488"/>
<dbReference type="RefSeq" id="XP_040753747.1">
    <property type="nucleotide sequence ID" value="XM_040896606.1"/>
</dbReference>
<accession>A0A2T5M1E4</accession>
<dbReference type="OrthoDB" id="6349953at2759"/>
<feature type="compositionally biased region" description="Polar residues" evidence="13">
    <location>
        <begin position="735"/>
        <end position="745"/>
    </location>
</feature>
<dbReference type="Gene3D" id="3.40.50.150">
    <property type="entry name" value="Vaccinia Virus protein VP39"/>
    <property type="match status" value="1"/>
</dbReference>
<proteinExistence type="inferred from homology"/>
<dbReference type="GO" id="GO:0160104">
    <property type="term" value="F:tRNA (guanine(26)-N2)-dimethyltransferase activity"/>
    <property type="evidence" value="ECO:0007669"/>
    <property type="project" value="UniProtKB-EC"/>
</dbReference>
<gene>
    <name evidence="14" type="ORF">P175DRAFT_0498888</name>
</gene>
<evidence type="ECO:0000256" key="9">
    <source>
        <dbReference type="ARBA" id="ARBA00077143"/>
    </source>
</evidence>
<evidence type="ECO:0000256" key="7">
    <source>
        <dbReference type="ARBA" id="ARBA00039099"/>
    </source>
</evidence>
<evidence type="ECO:0000256" key="3">
    <source>
        <dbReference type="ARBA" id="ARBA00022679"/>
    </source>
</evidence>
<evidence type="ECO:0000256" key="2">
    <source>
        <dbReference type="ARBA" id="ARBA00022603"/>
    </source>
</evidence>
<comment type="catalytic activity">
    <reaction evidence="8">
        <text>guanosine(26) in tRNA + 2 S-adenosyl-L-methionine = N(2)-dimethylguanosine(26) in tRNA + 2 S-adenosyl-L-homocysteine + 2 H(+)</text>
        <dbReference type="Rhea" id="RHEA:43140"/>
        <dbReference type="Rhea" id="RHEA-COMP:10359"/>
        <dbReference type="Rhea" id="RHEA-COMP:10360"/>
        <dbReference type="ChEBI" id="CHEBI:15378"/>
        <dbReference type="ChEBI" id="CHEBI:57856"/>
        <dbReference type="ChEBI" id="CHEBI:59789"/>
        <dbReference type="ChEBI" id="CHEBI:74269"/>
        <dbReference type="ChEBI" id="CHEBI:74513"/>
        <dbReference type="EC" id="2.1.1.216"/>
    </reaction>
</comment>
<dbReference type="FunFam" id="3.30.56.70:FF:000001">
    <property type="entry name" value="tRNA (guanine(26)-N(2))-dimethyltransferase"/>
    <property type="match status" value="1"/>
</dbReference>
<dbReference type="PANTHER" id="PTHR10631:SF3">
    <property type="entry name" value="TRNA (GUANINE(26)-N(2))-DIMETHYLTRANSFERASE"/>
    <property type="match status" value="1"/>
</dbReference>
<evidence type="ECO:0000256" key="10">
    <source>
        <dbReference type="ARBA" id="ARBA00082896"/>
    </source>
</evidence>
<dbReference type="GO" id="GO:0000049">
    <property type="term" value="F:tRNA binding"/>
    <property type="evidence" value="ECO:0007669"/>
    <property type="project" value="UniProtKB-UniRule"/>
</dbReference>
<dbReference type="Proteomes" id="UP000244073">
    <property type="component" value="Unassembled WGS sequence"/>
</dbReference>
<comment type="similarity">
    <text evidence="12">Belongs to the class I-like SAM-binding methyltransferase superfamily. Trm1 family.</text>
</comment>
<keyword evidence="5 12" id="KW-0819">tRNA processing</keyword>
<dbReference type="NCBIfam" id="TIGR00308">
    <property type="entry name" value="TRM1"/>
    <property type="match status" value="1"/>
</dbReference>
<dbReference type="CDD" id="cd02440">
    <property type="entry name" value="AdoMet_MTases"/>
    <property type="match status" value="1"/>
</dbReference>
<dbReference type="SUPFAM" id="SSF53335">
    <property type="entry name" value="S-adenosyl-L-methionine-dependent methyltransferases"/>
    <property type="match status" value="1"/>
</dbReference>
<evidence type="ECO:0000256" key="8">
    <source>
        <dbReference type="ARBA" id="ARBA00051897"/>
    </source>
</evidence>
<comment type="caution">
    <text evidence="14">The sequence shown here is derived from an EMBL/GenBank/DDBJ whole genome shotgun (WGS) entry which is preliminary data.</text>
</comment>
<dbReference type="InterPro" id="IPR002905">
    <property type="entry name" value="Trm1"/>
</dbReference>
<keyword evidence="3 12" id="KW-0808">Transferase</keyword>
<evidence type="ECO:0000256" key="6">
    <source>
        <dbReference type="ARBA" id="ARBA00022884"/>
    </source>
</evidence>
<dbReference type="GO" id="GO:0005634">
    <property type="term" value="C:nucleus"/>
    <property type="evidence" value="ECO:0007669"/>
    <property type="project" value="TreeGrafter"/>
</dbReference>
<dbReference type="Gene3D" id="3.30.56.70">
    <property type="entry name" value="N2,N2-dimethylguanosine tRNA methyltransferase, C-terminal domain"/>
    <property type="match status" value="1"/>
</dbReference>
<keyword evidence="4 12" id="KW-0949">S-adenosyl-L-methionine</keyword>
<reference evidence="14 15" key="1">
    <citation type="journal article" date="2018" name="Proc. Natl. Acad. Sci. U.S.A.">
        <title>Linking secondary metabolites to gene clusters through genome sequencing of six diverse Aspergillus species.</title>
        <authorList>
            <person name="Kaerboelling I."/>
            <person name="Vesth T.C."/>
            <person name="Frisvad J.C."/>
            <person name="Nybo J.L."/>
            <person name="Theobald S."/>
            <person name="Kuo A."/>
            <person name="Bowyer P."/>
            <person name="Matsuda Y."/>
            <person name="Mondo S."/>
            <person name="Lyhne E.K."/>
            <person name="Kogle M.E."/>
            <person name="Clum A."/>
            <person name="Lipzen A."/>
            <person name="Salamov A."/>
            <person name="Ngan C.Y."/>
            <person name="Daum C."/>
            <person name="Chiniquy J."/>
            <person name="Barry K."/>
            <person name="LaButti K."/>
            <person name="Haridas S."/>
            <person name="Simmons B.A."/>
            <person name="Magnuson J.K."/>
            <person name="Mortensen U.H."/>
            <person name="Larsen T.O."/>
            <person name="Grigoriev I.V."/>
            <person name="Baker S.E."/>
            <person name="Andersen M.R."/>
        </authorList>
    </citation>
    <scope>NUCLEOTIDE SEQUENCE [LARGE SCALE GENOMIC DNA]</scope>
    <source>
        <strain evidence="14 15">IBT 24754</strain>
    </source>
</reference>
<feature type="compositionally biased region" description="Basic and acidic residues" evidence="13">
    <location>
        <begin position="177"/>
        <end position="193"/>
    </location>
</feature>
<feature type="compositionally biased region" description="Polar residues" evidence="13">
    <location>
        <begin position="715"/>
        <end position="727"/>
    </location>
</feature>
<evidence type="ECO:0000256" key="4">
    <source>
        <dbReference type="ARBA" id="ARBA00022691"/>
    </source>
</evidence>